<evidence type="ECO:0000256" key="1">
    <source>
        <dbReference type="SAM" id="Phobius"/>
    </source>
</evidence>
<keyword evidence="1" id="KW-1133">Transmembrane helix</keyword>
<feature type="transmembrane region" description="Helical" evidence="1">
    <location>
        <begin position="64"/>
        <end position="84"/>
    </location>
</feature>
<comment type="caution">
    <text evidence="2">The sequence shown here is derived from an EMBL/GenBank/DDBJ whole genome shotgun (WGS) entry which is preliminary data.</text>
</comment>
<name>A0ABX1GJT8_9GAMM</name>
<keyword evidence="1" id="KW-0812">Transmembrane</keyword>
<proteinExistence type="predicted"/>
<accession>A0ABX1GJT8</accession>
<reference evidence="2 3" key="1">
    <citation type="submission" date="2020-04" db="EMBL/GenBank/DDBJ databases">
        <authorList>
            <person name="Yoon J."/>
        </authorList>
    </citation>
    <scope>NUCLEOTIDE SEQUENCE [LARGE SCALE GENOMIC DNA]</scope>
    <source>
        <strain evidence="2 3">KMU-166</strain>
    </source>
</reference>
<feature type="transmembrane region" description="Helical" evidence="1">
    <location>
        <begin position="90"/>
        <end position="113"/>
    </location>
</feature>
<dbReference type="EMBL" id="JAAWWK010000008">
    <property type="protein sequence ID" value="NKI19505.1"/>
    <property type="molecule type" value="Genomic_DNA"/>
</dbReference>
<evidence type="ECO:0000313" key="3">
    <source>
        <dbReference type="Proteomes" id="UP000765845"/>
    </source>
</evidence>
<keyword evidence="3" id="KW-1185">Reference proteome</keyword>
<organism evidence="2 3">
    <name type="scientific">Spongiibacter thalassae</name>
    <dbReference type="NCBI Taxonomy" id="2721624"/>
    <lineage>
        <taxon>Bacteria</taxon>
        <taxon>Pseudomonadati</taxon>
        <taxon>Pseudomonadota</taxon>
        <taxon>Gammaproteobacteria</taxon>
        <taxon>Cellvibrionales</taxon>
        <taxon>Spongiibacteraceae</taxon>
        <taxon>Spongiibacter</taxon>
    </lineage>
</organism>
<protein>
    <submittedName>
        <fullName evidence="2">NAD/FAD-utilizing enzyme</fullName>
    </submittedName>
</protein>
<gene>
    <name evidence="2" type="ORF">HCU74_19030</name>
</gene>
<dbReference type="RefSeq" id="WP_168452015.1">
    <property type="nucleotide sequence ID" value="NZ_JAAWWK010000008.1"/>
</dbReference>
<evidence type="ECO:0000313" key="2">
    <source>
        <dbReference type="EMBL" id="NKI19505.1"/>
    </source>
</evidence>
<keyword evidence="1" id="KW-0472">Membrane</keyword>
<sequence>MKRYYFLADNLDKLAAIEHDLEENGLSRPQIHVLSNDDSGVTRRHLNDVEAVLRRDVVLSMQRGALIGLGVAALVLAAAHYSGVALSVGWAPFVFLAIIMLGFFTWEGGLFGIQEPHHDFRRFEQALDSGRHLLMIDASAAEQNILNRVTAHYPDLEFSGTGEGSPRWFIGFQNRWRHFIEVMP</sequence>
<dbReference type="Proteomes" id="UP000765845">
    <property type="component" value="Unassembled WGS sequence"/>
</dbReference>